<dbReference type="InterPro" id="IPR028082">
    <property type="entry name" value="Peripla_BP_I"/>
</dbReference>
<keyword evidence="6" id="KW-1185">Reference proteome</keyword>
<evidence type="ECO:0000313" key="6">
    <source>
        <dbReference type="Proteomes" id="UP001177080"/>
    </source>
</evidence>
<evidence type="ECO:0000256" key="1">
    <source>
        <dbReference type="ARBA" id="ARBA00023015"/>
    </source>
</evidence>
<dbReference type="SUPFAM" id="SSF47413">
    <property type="entry name" value="lambda repressor-like DNA-binding domains"/>
    <property type="match status" value="1"/>
</dbReference>
<keyword evidence="1" id="KW-0805">Transcription regulation</keyword>
<evidence type="ECO:0000256" key="2">
    <source>
        <dbReference type="ARBA" id="ARBA00023125"/>
    </source>
</evidence>
<dbReference type="EMBL" id="WHSC02000009">
    <property type="protein sequence ID" value="MDO6123845.1"/>
    <property type="molecule type" value="Genomic_DNA"/>
</dbReference>
<proteinExistence type="predicted"/>
<dbReference type="PRINTS" id="PR00036">
    <property type="entry name" value="HTHLACI"/>
</dbReference>
<organism evidence="5 6">
    <name type="scientific">Shinella curvata</name>
    <dbReference type="NCBI Taxonomy" id="1817964"/>
    <lineage>
        <taxon>Bacteria</taxon>
        <taxon>Pseudomonadati</taxon>
        <taxon>Pseudomonadota</taxon>
        <taxon>Alphaproteobacteria</taxon>
        <taxon>Hyphomicrobiales</taxon>
        <taxon>Rhizobiaceae</taxon>
        <taxon>Shinella</taxon>
    </lineage>
</organism>
<dbReference type="InterPro" id="IPR010982">
    <property type="entry name" value="Lambda_DNA-bd_dom_sf"/>
</dbReference>
<dbReference type="Gene3D" id="3.40.50.2300">
    <property type="match status" value="2"/>
</dbReference>
<dbReference type="SMART" id="SM00354">
    <property type="entry name" value="HTH_LACI"/>
    <property type="match status" value="1"/>
</dbReference>
<dbReference type="InterPro" id="IPR025997">
    <property type="entry name" value="SBP_2_dom"/>
</dbReference>
<protein>
    <submittedName>
        <fullName evidence="5">LacI family DNA-binding transcriptional regulator</fullName>
    </submittedName>
</protein>
<dbReference type="GO" id="GO:0003677">
    <property type="term" value="F:DNA binding"/>
    <property type="evidence" value="ECO:0007669"/>
    <property type="project" value="UniProtKB-KW"/>
</dbReference>
<dbReference type="SUPFAM" id="SSF53822">
    <property type="entry name" value="Periplasmic binding protein-like I"/>
    <property type="match status" value="1"/>
</dbReference>
<dbReference type="CDD" id="cd06307">
    <property type="entry name" value="PBP1_sugar_binding"/>
    <property type="match status" value="1"/>
</dbReference>
<reference evidence="5" key="1">
    <citation type="submission" date="2022-04" db="EMBL/GenBank/DDBJ databases">
        <title>Shinella lacus sp. nov., a novel member of the genus Shinella from water.</title>
        <authorList>
            <person name="Deng Y."/>
        </authorList>
    </citation>
    <scope>NUCLEOTIDE SEQUENCE</scope>
    <source>
        <strain evidence="5">JCM 31239</strain>
    </source>
</reference>
<gene>
    <name evidence="5" type="ORF">GB928_021840</name>
</gene>
<dbReference type="Pfam" id="PF13407">
    <property type="entry name" value="Peripla_BP_4"/>
    <property type="match status" value="1"/>
</dbReference>
<evidence type="ECO:0000313" key="5">
    <source>
        <dbReference type="EMBL" id="MDO6123845.1"/>
    </source>
</evidence>
<dbReference type="RefSeq" id="WP_244759766.1">
    <property type="nucleotide sequence ID" value="NZ_JALJCJ010000001.1"/>
</dbReference>
<evidence type="ECO:0000259" key="4">
    <source>
        <dbReference type="PROSITE" id="PS50932"/>
    </source>
</evidence>
<keyword evidence="2 5" id="KW-0238">DNA-binding</keyword>
<dbReference type="CDD" id="cd01392">
    <property type="entry name" value="HTH_LacI"/>
    <property type="match status" value="1"/>
</dbReference>
<evidence type="ECO:0000256" key="3">
    <source>
        <dbReference type="ARBA" id="ARBA00023163"/>
    </source>
</evidence>
<accession>A0ABT8XKY4</accession>
<comment type="caution">
    <text evidence="5">The sequence shown here is derived from an EMBL/GenBank/DDBJ whole genome shotgun (WGS) entry which is preliminary data.</text>
</comment>
<feature type="domain" description="HTH lacI-type" evidence="4">
    <location>
        <begin position="5"/>
        <end position="49"/>
    </location>
</feature>
<keyword evidence="3" id="KW-0804">Transcription</keyword>
<dbReference type="PANTHER" id="PTHR30146">
    <property type="entry name" value="LACI-RELATED TRANSCRIPTIONAL REPRESSOR"/>
    <property type="match status" value="1"/>
</dbReference>
<dbReference type="InterPro" id="IPR000843">
    <property type="entry name" value="HTH_LacI"/>
</dbReference>
<dbReference type="Pfam" id="PF00356">
    <property type="entry name" value="LacI"/>
    <property type="match status" value="1"/>
</dbReference>
<dbReference type="PROSITE" id="PS50932">
    <property type="entry name" value="HTH_LACI_2"/>
    <property type="match status" value="1"/>
</dbReference>
<dbReference type="PROSITE" id="PS00356">
    <property type="entry name" value="HTH_LACI_1"/>
    <property type="match status" value="1"/>
</dbReference>
<sequence length="343" mass="37651">MASRPTISDLAQAAGVSVATVDRVLNGRHKVREETARRVYEAANAIGYHALGLIRQRVFEDLPQYRLGFSFQRPNQAFYQNFAREIEIACNACTVARIVPQIEFINAQTPSAMTEMLRQLSTRNQALAVVAPDYPATTTMAEDLKNRGIPLFCLLSDFAMDIRQGYIGLNNMKVGRTAAWMIARGAKRPGKVAIFVGSHRFHGHELREIGFRSFFREKGQGFEVLDTLVNLDTSEITHEATANLLAQHPDLVGLYVAGGGMEGAISAVREEGFAGRIQLIVNELTPESKAGLADDVVTMAISTPLPALCRELVSLMVTAIEKGENAVPGQTFLPFDLFTPENI</sequence>
<dbReference type="PANTHER" id="PTHR30146:SF152">
    <property type="entry name" value="TRANSCRIPTIONAL REGULATORY PROTEIN"/>
    <property type="match status" value="1"/>
</dbReference>
<dbReference type="Proteomes" id="UP001177080">
    <property type="component" value="Unassembled WGS sequence"/>
</dbReference>
<name>A0ABT8XKY4_9HYPH</name>
<dbReference type="Gene3D" id="1.10.260.40">
    <property type="entry name" value="lambda repressor-like DNA-binding domains"/>
    <property type="match status" value="1"/>
</dbReference>